<dbReference type="InterPro" id="IPR001789">
    <property type="entry name" value="Sig_transdc_resp-reg_receiver"/>
</dbReference>
<keyword evidence="3" id="KW-0805">Transcription regulation</keyword>
<dbReference type="SMART" id="SM00448">
    <property type="entry name" value="REC"/>
    <property type="match status" value="1"/>
</dbReference>
<feature type="DNA-binding region" description="OmpR/PhoB-type" evidence="7">
    <location>
        <begin position="129"/>
        <end position="228"/>
    </location>
</feature>
<dbReference type="PANTHER" id="PTHR48111:SF50">
    <property type="entry name" value="KDP OPERON TRANSCRIPTIONAL REGULATORY PROTEIN KDPE"/>
    <property type="match status" value="1"/>
</dbReference>
<dbReference type="InterPro" id="IPR036388">
    <property type="entry name" value="WH-like_DNA-bd_sf"/>
</dbReference>
<evidence type="ECO:0000313" key="10">
    <source>
        <dbReference type="EMBL" id="KUO94640.1"/>
    </source>
</evidence>
<dbReference type="Pfam" id="PF00486">
    <property type="entry name" value="Trans_reg_C"/>
    <property type="match status" value="1"/>
</dbReference>
<proteinExistence type="predicted"/>
<feature type="domain" description="Response regulatory" evidence="8">
    <location>
        <begin position="7"/>
        <end position="120"/>
    </location>
</feature>
<dbReference type="InterPro" id="IPR039420">
    <property type="entry name" value="WalR-like"/>
</dbReference>
<accession>A0A117SX00</accession>
<evidence type="ECO:0000259" key="8">
    <source>
        <dbReference type="PROSITE" id="PS50110"/>
    </source>
</evidence>
<evidence type="ECO:0000256" key="2">
    <source>
        <dbReference type="ARBA" id="ARBA00023012"/>
    </source>
</evidence>
<evidence type="ECO:0000256" key="6">
    <source>
        <dbReference type="PROSITE-ProRule" id="PRU00169"/>
    </source>
</evidence>
<dbReference type="GO" id="GO:0032993">
    <property type="term" value="C:protein-DNA complex"/>
    <property type="evidence" value="ECO:0007669"/>
    <property type="project" value="TreeGrafter"/>
</dbReference>
<dbReference type="InterPro" id="IPR011006">
    <property type="entry name" value="CheY-like_superfamily"/>
</dbReference>
<dbReference type="PANTHER" id="PTHR48111">
    <property type="entry name" value="REGULATOR OF RPOS"/>
    <property type="match status" value="1"/>
</dbReference>
<evidence type="ECO:0000256" key="5">
    <source>
        <dbReference type="ARBA" id="ARBA00023163"/>
    </source>
</evidence>
<dbReference type="SUPFAM" id="SSF52172">
    <property type="entry name" value="CheY-like"/>
    <property type="match status" value="1"/>
</dbReference>
<dbReference type="GO" id="GO:0000976">
    <property type="term" value="F:transcription cis-regulatory region binding"/>
    <property type="evidence" value="ECO:0007669"/>
    <property type="project" value="TreeGrafter"/>
</dbReference>
<dbReference type="InterPro" id="IPR016032">
    <property type="entry name" value="Sig_transdc_resp-reg_C-effctor"/>
</dbReference>
<name>A0A117SX00_9BACL</name>
<sequence>MAQQAESILVVEDEEKYRRLLSMNLELEGYSVTAVGDGHAALEQVFEREPSLVVLDMRMPEMDGFELCKRLRKMTSVPILALTALNTEADLIHALDFGADDYMTKPFSLQELMARIRALLRRSQSLLVEEELTCGPFRLLHETREVDAFGQRTRLTPTEWNLLKELVQHAGKVLTHEYLLGKIWGPEYQDQHEYLRVYVRRLRSYLEPNPRRPVYLVTIAGIGYILYASAHDE</sequence>
<feature type="domain" description="OmpR/PhoB-type" evidence="9">
    <location>
        <begin position="129"/>
        <end position="228"/>
    </location>
</feature>
<keyword evidence="1 6" id="KW-0597">Phosphoprotein</keyword>
<dbReference type="FunFam" id="3.40.50.2300:FF:000001">
    <property type="entry name" value="DNA-binding response regulator PhoB"/>
    <property type="match status" value="1"/>
</dbReference>
<dbReference type="Gene3D" id="3.40.50.2300">
    <property type="match status" value="1"/>
</dbReference>
<dbReference type="OrthoDB" id="9802426at2"/>
<evidence type="ECO:0000313" key="11">
    <source>
        <dbReference type="Proteomes" id="UP000053557"/>
    </source>
</evidence>
<dbReference type="GO" id="GO:0000156">
    <property type="term" value="F:phosphorelay response regulator activity"/>
    <property type="evidence" value="ECO:0007669"/>
    <property type="project" value="TreeGrafter"/>
</dbReference>
<keyword evidence="5" id="KW-0804">Transcription</keyword>
<feature type="modified residue" description="4-aspartylphosphate" evidence="6">
    <location>
        <position position="56"/>
    </location>
</feature>
<evidence type="ECO:0000256" key="1">
    <source>
        <dbReference type="ARBA" id="ARBA00022553"/>
    </source>
</evidence>
<keyword evidence="2" id="KW-0902">Two-component regulatory system</keyword>
<dbReference type="Proteomes" id="UP000053557">
    <property type="component" value="Unassembled WGS sequence"/>
</dbReference>
<evidence type="ECO:0000256" key="3">
    <source>
        <dbReference type="ARBA" id="ARBA00023015"/>
    </source>
</evidence>
<dbReference type="SUPFAM" id="SSF46894">
    <property type="entry name" value="C-terminal effector domain of the bipartite response regulators"/>
    <property type="match status" value="1"/>
</dbReference>
<dbReference type="InterPro" id="IPR001867">
    <property type="entry name" value="OmpR/PhoB-type_DNA-bd"/>
</dbReference>
<gene>
    <name evidence="10" type="ORF">ATW55_01870</name>
</gene>
<keyword evidence="4 7" id="KW-0238">DNA-binding</keyword>
<dbReference type="CDD" id="cd00383">
    <property type="entry name" value="trans_reg_C"/>
    <property type="match status" value="1"/>
</dbReference>
<evidence type="ECO:0000256" key="4">
    <source>
        <dbReference type="ARBA" id="ARBA00023125"/>
    </source>
</evidence>
<comment type="caution">
    <text evidence="10">The sequence shown here is derived from an EMBL/GenBank/DDBJ whole genome shotgun (WGS) entry which is preliminary data.</text>
</comment>
<dbReference type="AlphaFoldDB" id="A0A117SX00"/>
<dbReference type="RefSeq" id="WP_067719909.1">
    <property type="nucleotide sequence ID" value="NZ_LPVJ01000071.1"/>
</dbReference>
<dbReference type="PROSITE" id="PS50110">
    <property type="entry name" value="RESPONSE_REGULATORY"/>
    <property type="match status" value="1"/>
</dbReference>
<organism evidence="10 11">
    <name type="scientific">Ferroacidibacillus organovorans</name>
    <dbReference type="NCBI Taxonomy" id="1765683"/>
    <lineage>
        <taxon>Bacteria</taxon>
        <taxon>Bacillati</taxon>
        <taxon>Bacillota</taxon>
        <taxon>Bacilli</taxon>
        <taxon>Bacillales</taxon>
        <taxon>Alicyclobacillaceae</taxon>
        <taxon>Ferroacidibacillus</taxon>
    </lineage>
</organism>
<dbReference type="GO" id="GO:0005829">
    <property type="term" value="C:cytosol"/>
    <property type="evidence" value="ECO:0007669"/>
    <property type="project" value="TreeGrafter"/>
</dbReference>
<dbReference type="Gene3D" id="1.10.10.10">
    <property type="entry name" value="Winged helix-like DNA-binding domain superfamily/Winged helix DNA-binding domain"/>
    <property type="match status" value="1"/>
</dbReference>
<evidence type="ECO:0000259" key="9">
    <source>
        <dbReference type="PROSITE" id="PS51755"/>
    </source>
</evidence>
<dbReference type="SMART" id="SM00862">
    <property type="entry name" value="Trans_reg_C"/>
    <property type="match status" value="1"/>
</dbReference>
<dbReference type="Gene3D" id="6.10.250.690">
    <property type="match status" value="1"/>
</dbReference>
<keyword evidence="11" id="KW-1185">Reference proteome</keyword>
<dbReference type="PROSITE" id="PS51755">
    <property type="entry name" value="OMPR_PHOB"/>
    <property type="match status" value="1"/>
</dbReference>
<reference evidence="10 11" key="1">
    <citation type="submission" date="2015-12" db="EMBL/GenBank/DDBJ databases">
        <title>Draft genome sequence of Acidibacillus ferrooxidans ITV001, isolated from a chalcopyrite acid mine drainage site in Brazil.</title>
        <authorList>
            <person name="Dall'Agnol H."/>
            <person name="Nancucheo I."/>
            <person name="Johnson B."/>
            <person name="Oliveira R."/>
            <person name="Leite L."/>
            <person name="Pylro V."/>
            <person name="Nunes G.L."/>
            <person name="Tzotzos G."/>
            <person name="Fernandes G.R."/>
            <person name="Dutra J."/>
            <person name="Orellana S.C."/>
            <person name="Oliveira G."/>
        </authorList>
    </citation>
    <scope>NUCLEOTIDE SEQUENCE [LARGE SCALE GENOMIC DNA]</scope>
    <source>
        <strain evidence="11">ITV01</strain>
    </source>
</reference>
<dbReference type="GO" id="GO:0006355">
    <property type="term" value="P:regulation of DNA-templated transcription"/>
    <property type="evidence" value="ECO:0007669"/>
    <property type="project" value="InterPro"/>
</dbReference>
<dbReference type="Pfam" id="PF00072">
    <property type="entry name" value="Response_reg"/>
    <property type="match status" value="1"/>
</dbReference>
<evidence type="ECO:0000256" key="7">
    <source>
        <dbReference type="PROSITE-ProRule" id="PRU01091"/>
    </source>
</evidence>
<protein>
    <submittedName>
        <fullName evidence="10">Two-component system response regulator</fullName>
    </submittedName>
</protein>
<dbReference type="EMBL" id="LPVJ01000071">
    <property type="protein sequence ID" value="KUO94640.1"/>
    <property type="molecule type" value="Genomic_DNA"/>
</dbReference>